<dbReference type="OrthoDB" id="4087970at2759"/>
<name>A0A316W4Q6_9BASI</name>
<dbReference type="RefSeq" id="XP_025371899.1">
    <property type="nucleotide sequence ID" value="XM_025513222.1"/>
</dbReference>
<proteinExistence type="predicted"/>
<evidence type="ECO:0000313" key="4">
    <source>
        <dbReference type="Proteomes" id="UP000245783"/>
    </source>
</evidence>
<feature type="compositionally biased region" description="Basic and acidic residues" evidence="1">
    <location>
        <begin position="46"/>
        <end position="55"/>
    </location>
</feature>
<feature type="compositionally biased region" description="Polar residues" evidence="1">
    <location>
        <begin position="18"/>
        <end position="36"/>
    </location>
</feature>
<dbReference type="AlphaFoldDB" id="A0A316W4Q6"/>
<dbReference type="PANTHER" id="PTHR28219">
    <property type="entry name" value="UPF0642 PROTEIN YBL028C"/>
    <property type="match status" value="1"/>
</dbReference>
<dbReference type="InParanoid" id="A0A316W4Q6"/>
<feature type="compositionally biased region" description="Basic residues" evidence="1">
    <location>
        <begin position="104"/>
        <end position="114"/>
    </location>
</feature>
<evidence type="ECO:0000259" key="2">
    <source>
        <dbReference type="Pfam" id="PF10338"/>
    </source>
</evidence>
<dbReference type="EMBL" id="KZ819359">
    <property type="protein sequence ID" value="PWN44739.1"/>
    <property type="molecule type" value="Genomic_DNA"/>
</dbReference>
<feature type="region of interest" description="Disordered" evidence="1">
    <location>
        <begin position="1"/>
        <end position="133"/>
    </location>
</feature>
<protein>
    <recommendedName>
        <fullName evidence="2">DUF2423 domain-containing protein</fullName>
    </recommendedName>
</protein>
<dbReference type="STRING" id="1522189.A0A316W4Q6"/>
<accession>A0A316W4Q6</accession>
<feature type="compositionally biased region" description="Acidic residues" evidence="1">
    <location>
        <begin position="56"/>
        <end position="65"/>
    </location>
</feature>
<sequence length="133" mass="14562">MAKSLRSRAKLAHRQAKRTNPNSDYAITSAARTNAIAQRLAARMNMPKEAHKDGELDAEEQEEGEMGNAAQAMETDAGTSAKPEPSERISTGGARESGRETWRKARGMKVRKSHNPTGFGARSKNGGKTKRRR</sequence>
<feature type="domain" description="DUF2423" evidence="2">
    <location>
        <begin position="1"/>
        <end position="45"/>
    </location>
</feature>
<dbReference type="GO" id="GO:0030687">
    <property type="term" value="C:preribosome, large subunit precursor"/>
    <property type="evidence" value="ECO:0007669"/>
    <property type="project" value="TreeGrafter"/>
</dbReference>
<reference evidence="3 4" key="1">
    <citation type="journal article" date="2018" name="Mol. Biol. Evol.">
        <title>Broad Genomic Sampling Reveals a Smut Pathogenic Ancestry of the Fungal Clade Ustilaginomycotina.</title>
        <authorList>
            <person name="Kijpornyongpan T."/>
            <person name="Mondo S.J."/>
            <person name="Barry K."/>
            <person name="Sandor L."/>
            <person name="Lee J."/>
            <person name="Lipzen A."/>
            <person name="Pangilinan J."/>
            <person name="LaButti K."/>
            <person name="Hainaut M."/>
            <person name="Henrissat B."/>
            <person name="Grigoriev I.V."/>
            <person name="Spatafora J.W."/>
            <person name="Aime M.C."/>
        </authorList>
    </citation>
    <scope>NUCLEOTIDE SEQUENCE [LARGE SCALE GENOMIC DNA]</scope>
    <source>
        <strain evidence="3 4">MCA 4658</strain>
    </source>
</reference>
<dbReference type="InterPro" id="IPR019434">
    <property type="entry name" value="DUF2423"/>
</dbReference>
<evidence type="ECO:0000256" key="1">
    <source>
        <dbReference type="SAM" id="MobiDB-lite"/>
    </source>
</evidence>
<dbReference type="PANTHER" id="PTHR28219:SF1">
    <property type="entry name" value="UPF0642 PROTEIN YBL028C"/>
    <property type="match status" value="1"/>
</dbReference>
<dbReference type="GeneID" id="37035092"/>
<feature type="compositionally biased region" description="Basic residues" evidence="1">
    <location>
        <begin position="1"/>
        <end position="17"/>
    </location>
</feature>
<keyword evidence="4" id="KW-1185">Reference proteome</keyword>
<gene>
    <name evidence="3" type="ORF">IE81DRAFT_321060</name>
</gene>
<dbReference type="Pfam" id="PF10338">
    <property type="entry name" value="YBL028C_N"/>
    <property type="match status" value="1"/>
</dbReference>
<dbReference type="Proteomes" id="UP000245783">
    <property type="component" value="Unassembled WGS sequence"/>
</dbReference>
<organism evidence="3 4">
    <name type="scientific">Ceraceosorus guamensis</name>
    <dbReference type="NCBI Taxonomy" id="1522189"/>
    <lineage>
        <taxon>Eukaryota</taxon>
        <taxon>Fungi</taxon>
        <taxon>Dikarya</taxon>
        <taxon>Basidiomycota</taxon>
        <taxon>Ustilaginomycotina</taxon>
        <taxon>Exobasidiomycetes</taxon>
        <taxon>Ceraceosorales</taxon>
        <taxon>Ceraceosoraceae</taxon>
        <taxon>Ceraceosorus</taxon>
    </lineage>
</organism>
<evidence type="ECO:0000313" key="3">
    <source>
        <dbReference type="EMBL" id="PWN44739.1"/>
    </source>
</evidence>